<dbReference type="Proteomes" id="UP000823674">
    <property type="component" value="Chromosome A01"/>
</dbReference>
<gene>
    <name evidence="1" type="primary">A01p029060.1_BraROA</name>
    <name evidence="1" type="ORF">IGI04_002765</name>
</gene>
<protein>
    <submittedName>
        <fullName evidence="1">Uncharacterized protein</fullName>
    </submittedName>
</protein>
<accession>A0ABQ7NWI6</accession>
<evidence type="ECO:0000313" key="2">
    <source>
        <dbReference type="Proteomes" id="UP000823674"/>
    </source>
</evidence>
<name>A0ABQ7NWI6_BRACM</name>
<proteinExistence type="predicted"/>
<organism evidence="1 2">
    <name type="scientific">Brassica rapa subsp. trilocularis</name>
    <dbReference type="NCBI Taxonomy" id="1813537"/>
    <lineage>
        <taxon>Eukaryota</taxon>
        <taxon>Viridiplantae</taxon>
        <taxon>Streptophyta</taxon>
        <taxon>Embryophyta</taxon>
        <taxon>Tracheophyta</taxon>
        <taxon>Spermatophyta</taxon>
        <taxon>Magnoliopsida</taxon>
        <taxon>eudicotyledons</taxon>
        <taxon>Gunneridae</taxon>
        <taxon>Pentapetalae</taxon>
        <taxon>rosids</taxon>
        <taxon>malvids</taxon>
        <taxon>Brassicales</taxon>
        <taxon>Brassicaceae</taxon>
        <taxon>Brassiceae</taxon>
        <taxon>Brassica</taxon>
    </lineage>
</organism>
<keyword evidence="2" id="KW-1185">Reference proteome</keyword>
<reference evidence="1 2" key="1">
    <citation type="submission" date="2021-03" db="EMBL/GenBank/DDBJ databases">
        <authorList>
            <person name="King G.J."/>
            <person name="Bancroft I."/>
            <person name="Baten A."/>
            <person name="Bloomfield J."/>
            <person name="Borpatragohain P."/>
            <person name="He Z."/>
            <person name="Irish N."/>
            <person name="Irwin J."/>
            <person name="Liu K."/>
            <person name="Mauleon R.P."/>
            <person name="Moore J."/>
            <person name="Morris R."/>
            <person name="Ostergaard L."/>
            <person name="Wang B."/>
            <person name="Wells R."/>
        </authorList>
    </citation>
    <scope>NUCLEOTIDE SEQUENCE [LARGE SCALE GENOMIC DNA]</scope>
    <source>
        <strain evidence="1">R-o-18</strain>
        <tissue evidence="1">Leaf</tissue>
    </source>
</reference>
<evidence type="ECO:0000313" key="1">
    <source>
        <dbReference type="EMBL" id="KAG5415198.1"/>
    </source>
</evidence>
<comment type="caution">
    <text evidence="1">The sequence shown here is derived from an EMBL/GenBank/DDBJ whole genome shotgun (WGS) entry which is preliminary data.</text>
</comment>
<sequence length="53" mass="6098">MMNYLVFFCYHIIVYVNIEACTFLIELQLSIPYLNRESGLSTWEAVAGYTLSG</sequence>
<dbReference type="EMBL" id="JADBGQ010000001">
    <property type="protein sequence ID" value="KAG5415198.1"/>
    <property type="molecule type" value="Genomic_DNA"/>
</dbReference>